<name>A0A2P5CB08_PARAD</name>
<feature type="region of interest" description="Disordered" evidence="1">
    <location>
        <begin position="1"/>
        <end position="44"/>
    </location>
</feature>
<evidence type="ECO:0000313" key="3">
    <source>
        <dbReference type="EMBL" id="PON58184.1"/>
    </source>
</evidence>
<dbReference type="AlphaFoldDB" id="A0A2P5CB08"/>
<evidence type="ECO:0000256" key="1">
    <source>
        <dbReference type="SAM" id="MobiDB-lite"/>
    </source>
</evidence>
<organism evidence="3 4">
    <name type="scientific">Parasponia andersonii</name>
    <name type="common">Sponia andersonii</name>
    <dbReference type="NCBI Taxonomy" id="3476"/>
    <lineage>
        <taxon>Eukaryota</taxon>
        <taxon>Viridiplantae</taxon>
        <taxon>Streptophyta</taxon>
        <taxon>Embryophyta</taxon>
        <taxon>Tracheophyta</taxon>
        <taxon>Spermatophyta</taxon>
        <taxon>Magnoliopsida</taxon>
        <taxon>eudicotyledons</taxon>
        <taxon>Gunneridae</taxon>
        <taxon>Pentapetalae</taxon>
        <taxon>rosids</taxon>
        <taxon>fabids</taxon>
        <taxon>Rosales</taxon>
        <taxon>Cannabaceae</taxon>
        <taxon>Parasponia</taxon>
    </lineage>
</organism>
<evidence type="ECO:0000256" key="2">
    <source>
        <dbReference type="SAM" id="Phobius"/>
    </source>
</evidence>
<reference evidence="4" key="1">
    <citation type="submission" date="2016-06" db="EMBL/GenBank/DDBJ databases">
        <title>Parallel loss of symbiosis genes in relatives of nitrogen-fixing non-legume Parasponia.</title>
        <authorList>
            <person name="Van Velzen R."/>
            <person name="Holmer R."/>
            <person name="Bu F."/>
            <person name="Rutten L."/>
            <person name="Van Zeijl A."/>
            <person name="Liu W."/>
            <person name="Santuari L."/>
            <person name="Cao Q."/>
            <person name="Sharma T."/>
            <person name="Shen D."/>
            <person name="Roswanjaya Y."/>
            <person name="Wardhani T."/>
            <person name="Kalhor M.S."/>
            <person name="Jansen J."/>
            <person name="Van den Hoogen J."/>
            <person name="Gungor B."/>
            <person name="Hartog M."/>
            <person name="Hontelez J."/>
            <person name="Verver J."/>
            <person name="Yang W.-C."/>
            <person name="Schijlen E."/>
            <person name="Repin R."/>
            <person name="Schilthuizen M."/>
            <person name="Schranz E."/>
            <person name="Heidstra R."/>
            <person name="Miyata K."/>
            <person name="Fedorova E."/>
            <person name="Kohlen W."/>
            <person name="Bisseling T."/>
            <person name="Smit S."/>
            <person name="Geurts R."/>
        </authorList>
    </citation>
    <scope>NUCLEOTIDE SEQUENCE [LARGE SCALE GENOMIC DNA]</scope>
    <source>
        <strain evidence="4">cv. WU1-14</strain>
    </source>
</reference>
<keyword evidence="2" id="KW-1133">Transmembrane helix</keyword>
<feature type="transmembrane region" description="Helical" evidence="2">
    <location>
        <begin position="74"/>
        <end position="96"/>
    </location>
</feature>
<keyword evidence="2" id="KW-0472">Membrane</keyword>
<accession>A0A2P5CB08</accession>
<proteinExistence type="predicted"/>
<protein>
    <recommendedName>
        <fullName evidence="5">Transmembrane protein</fullName>
    </recommendedName>
</protein>
<sequence>MHRPKTCPKDIYKNSGKNPPCCGPQGRHSNESQGPTRGGTGQKRTRLLHRATASCLGLELGKWESPVGWAYTVWSVWAFGLVWWASLFLGSHRLLFGAAFGKSDRRVSLRWEVRGPAWPDQPSS</sequence>
<gene>
    <name evidence="3" type="ORF">PanWU01x14_167830</name>
</gene>
<comment type="caution">
    <text evidence="3">The sequence shown here is derived from an EMBL/GenBank/DDBJ whole genome shotgun (WGS) entry which is preliminary data.</text>
</comment>
<dbReference type="EMBL" id="JXTB01000151">
    <property type="protein sequence ID" value="PON58184.1"/>
    <property type="molecule type" value="Genomic_DNA"/>
</dbReference>
<keyword evidence="2" id="KW-0812">Transmembrane</keyword>
<dbReference type="OrthoDB" id="10271574at2759"/>
<evidence type="ECO:0000313" key="4">
    <source>
        <dbReference type="Proteomes" id="UP000237105"/>
    </source>
</evidence>
<evidence type="ECO:0008006" key="5">
    <source>
        <dbReference type="Google" id="ProtNLM"/>
    </source>
</evidence>
<keyword evidence="4" id="KW-1185">Reference proteome</keyword>
<dbReference type="Proteomes" id="UP000237105">
    <property type="component" value="Unassembled WGS sequence"/>
</dbReference>